<keyword evidence="6" id="KW-0812">Transmembrane</keyword>
<feature type="transmembrane region" description="Helical" evidence="6">
    <location>
        <begin position="280"/>
        <end position="301"/>
    </location>
</feature>
<dbReference type="AlphaFoldDB" id="A0A9D2TC05"/>
<feature type="binding site" evidence="5">
    <location>
        <position position="41"/>
    </location>
    <ligand>
        <name>ATP</name>
        <dbReference type="ChEBI" id="CHEBI:30616"/>
    </ligand>
</feature>
<keyword evidence="3 8" id="KW-0418">Kinase</keyword>
<reference evidence="8" key="2">
    <citation type="submission" date="2021-04" db="EMBL/GenBank/DDBJ databases">
        <authorList>
            <person name="Gilroy R."/>
        </authorList>
    </citation>
    <scope>NUCLEOTIDE SEQUENCE</scope>
    <source>
        <strain evidence="8">ChiBcec2-3848</strain>
    </source>
</reference>
<dbReference type="InterPro" id="IPR011009">
    <property type="entry name" value="Kinase-like_dom_sf"/>
</dbReference>
<evidence type="ECO:0000256" key="5">
    <source>
        <dbReference type="PROSITE-ProRule" id="PRU10141"/>
    </source>
</evidence>
<proteinExistence type="predicted"/>
<dbReference type="InterPro" id="IPR000719">
    <property type="entry name" value="Prot_kinase_dom"/>
</dbReference>
<dbReference type="SUPFAM" id="SSF81901">
    <property type="entry name" value="HCP-like"/>
    <property type="match status" value="1"/>
</dbReference>
<sequence length="600" mass="67831">MLEIGSLVDGKYKILNRIGQGGMSVVYLAMNERANKQWAVKEVKKDGVQDFELVRQGLTAETDLLKKLHHPNLPSIVDVIDGEGTFLIVMDYVEGKTLARILEESGAQSQEEVTRWAEQLCDVLGYLHSRQPPVIYRDMKPSNIMLRPDGRVMLIDFGTAREFKEGGSGDTICLGTRGYAAPEQYGGRGQTDPRTDIYSLGATMYHLLTGHNPGEAPYELYPIRHWNRQLSSGLESIVLKCMQKNPRDRYQSCSALLYDLQHYRELDTEYRSRQERRWRMFLAAAFFALFAAAGAAGFWTAHRRLTLNTCERYLEEADYLSGTDPEQAMEYYENAIRLNPSSRTGYEAVLHFFLWQENQVIKESEDIHFCVFSQEEEKEMRRILGISGDSGKSNEEYLREQEEEYRKFAYELGLAYFYSFEGTGNKAASRKWLKIASQGKPSELLPGTKLARAKSLYQIACYYDSLGIRNQAGDSMVSYWDYWKDLTGVTDQASVDGTAVDLLLACRELTAQITAKAADFKQAGITQEQMEDQMGICRKALDGLEILRESPSAEYETELKTEVTGNFALAEKTLRAVFNTGNLAEKQQGGEAYAGDTEAG</sequence>
<evidence type="ECO:0000259" key="7">
    <source>
        <dbReference type="PROSITE" id="PS50011"/>
    </source>
</evidence>
<gene>
    <name evidence="8" type="ORF">H9753_15000</name>
</gene>
<keyword evidence="4 5" id="KW-0067">ATP-binding</keyword>
<keyword evidence="8" id="KW-0723">Serine/threonine-protein kinase</keyword>
<reference evidence="8" key="1">
    <citation type="journal article" date="2021" name="PeerJ">
        <title>Extensive microbial diversity within the chicken gut microbiome revealed by metagenomics and culture.</title>
        <authorList>
            <person name="Gilroy R."/>
            <person name="Ravi A."/>
            <person name="Getino M."/>
            <person name="Pursley I."/>
            <person name="Horton D.L."/>
            <person name="Alikhan N.F."/>
            <person name="Baker D."/>
            <person name="Gharbi K."/>
            <person name="Hall N."/>
            <person name="Watson M."/>
            <person name="Adriaenssens E.M."/>
            <person name="Foster-Nyarko E."/>
            <person name="Jarju S."/>
            <person name="Secka A."/>
            <person name="Antonio M."/>
            <person name="Oren A."/>
            <person name="Chaudhuri R.R."/>
            <person name="La Ragione R."/>
            <person name="Hildebrand F."/>
            <person name="Pallen M.J."/>
        </authorList>
    </citation>
    <scope>NUCLEOTIDE SEQUENCE</scope>
    <source>
        <strain evidence="8">ChiBcec2-3848</strain>
    </source>
</reference>
<dbReference type="EMBL" id="DWVZ01000215">
    <property type="protein sequence ID" value="HJC64900.1"/>
    <property type="molecule type" value="Genomic_DNA"/>
</dbReference>
<dbReference type="InterPro" id="IPR017441">
    <property type="entry name" value="Protein_kinase_ATP_BS"/>
</dbReference>
<keyword evidence="2 5" id="KW-0547">Nucleotide-binding</keyword>
<dbReference type="Proteomes" id="UP000823886">
    <property type="component" value="Unassembled WGS sequence"/>
</dbReference>
<evidence type="ECO:0000256" key="4">
    <source>
        <dbReference type="ARBA" id="ARBA00022840"/>
    </source>
</evidence>
<dbReference type="Gene3D" id="1.10.510.10">
    <property type="entry name" value="Transferase(Phosphotransferase) domain 1"/>
    <property type="match status" value="1"/>
</dbReference>
<dbReference type="SUPFAM" id="SSF56112">
    <property type="entry name" value="Protein kinase-like (PK-like)"/>
    <property type="match status" value="1"/>
</dbReference>
<dbReference type="PANTHER" id="PTHR43289:SF34">
    <property type="entry name" value="SERINE_THREONINE-PROTEIN KINASE YBDM-RELATED"/>
    <property type="match status" value="1"/>
</dbReference>
<dbReference type="PANTHER" id="PTHR43289">
    <property type="entry name" value="MITOGEN-ACTIVATED PROTEIN KINASE KINASE KINASE 20-RELATED"/>
    <property type="match status" value="1"/>
</dbReference>
<keyword evidence="1" id="KW-0808">Transferase</keyword>
<dbReference type="GO" id="GO:0005524">
    <property type="term" value="F:ATP binding"/>
    <property type="evidence" value="ECO:0007669"/>
    <property type="project" value="UniProtKB-UniRule"/>
</dbReference>
<dbReference type="PROSITE" id="PS00108">
    <property type="entry name" value="PROTEIN_KINASE_ST"/>
    <property type="match status" value="1"/>
</dbReference>
<name>A0A9D2TC05_9FIRM</name>
<evidence type="ECO:0000313" key="8">
    <source>
        <dbReference type="EMBL" id="HJC64900.1"/>
    </source>
</evidence>
<dbReference type="PROSITE" id="PS50011">
    <property type="entry name" value="PROTEIN_KINASE_DOM"/>
    <property type="match status" value="1"/>
</dbReference>
<accession>A0A9D2TC05</accession>
<evidence type="ECO:0000256" key="3">
    <source>
        <dbReference type="ARBA" id="ARBA00022777"/>
    </source>
</evidence>
<dbReference type="CDD" id="cd14014">
    <property type="entry name" value="STKc_PknB_like"/>
    <property type="match status" value="1"/>
</dbReference>
<dbReference type="PROSITE" id="PS00107">
    <property type="entry name" value="PROTEIN_KINASE_ATP"/>
    <property type="match status" value="1"/>
</dbReference>
<dbReference type="GO" id="GO:0004674">
    <property type="term" value="F:protein serine/threonine kinase activity"/>
    <property type="evidence" value="ECO:0007669"/>
    <property type="project" value="UniProtKB-KW"/>
</dbReference>
<dbReference type="InterPro" id="IPR008271">
    <property type="entry name" value="Ser/Thr_kinase_AS"/>
</dbReference>
<evidence type="ECO:0000313" key="9">
    <source>
        <dbReference type="Proteomes" id="UP000823886"/>
    </source>
</evidence>
<dbReference type="Pfam" id="PF00069">
    <property type="entry name" value="Pkinase"/>
    <property type="match status" value="1"/>
</dbReference>
<feature type="domain" description="Protein kinase" evidence="7">
    <location>
        <begin position="12"/>
        <end position="264"/>
    </location>
</feature>
<keyword evidence="6" id="KW-0472">Membrane</keyword>
<dbReference type="SMART" id="SM00220">
    <property type="entry name" value="S_TKc"/>
    <property type="match status" value="1"/>
</dbReference>
<protein>
    <submittedName>
        <fullName evidence="8">Serine/threonine protein kinase</fullName>
    </submittedName>
</protein>
<evidence type="ECO:0000256" key="1">
    <source>
        <dbReference type="ARBA" id="ARBA00022679"/>
    </source>
</evidence>
<organism evidence="8 9">
    <name type="scientific">Candidatus Blautia merdavium</name>
    <dbReference type="NCBI Taxonomy" id="2838494"/>
    <lineage>
        <taxon>Bacteria</taxon>
        <taxon>Bacillati</taxon>
        <taxon>Bacillota</taxon>
        <taxon>Clostridia</taxon>
        <taxon>Lachnospirales</taxon>
        <taxon>Lachnospiraceae</taxon>
        <taxon>Blautia</taxon>
    </lineage>
</organism>
<keyword evidence="6" id="KW-1133">Transmembrane helix</keyword>
<evidence type="ECO:0000256" key="6">
    <source>
        <dbReference type="SAM" id="Phobius"/>
    </source>
</evidence>
<comment type="caution">
    <text evidence="8">The sequence shown here is derived from an EMBL/GenBank/DDBJ whole genome shotgun (WGS) entry which is preliminary data.</text>
</comment>
<evidence type="ECO:0000256" key="2">
    <source>
        <dbReference type="ARBA" id="ARBA00022741"/>
    </source>
</evidence>